<feature type="compositionally biased region" description="Low complexity" evidence="10">
    <location>
        <begin position="497"/>
        <end position="509"/>
    </location>
</feature>
<evidence type="ECO:0000256" key="3">
    <source>
        <dbReference type="ARBA" id="ARBA00005970"/>
    </source>
</evidence>
<dbReference type="PRINTS" id="PR00099">
    <property type="entry name" value="CPSGATASE"/>
</dbReference>
<evidence type="ECO:0000256" key="7">
    <source>
        <dbReference type="ARBA" id="ARBA00022962"/>
    </source>
</evidence>
<dbReference type="PANTHER" id="PTHR11236:SF18">
    <property type="entry name" value="AMINODEOXYCHORISMATE SYNTHASE"/>
    <property type="match status" value="1"/>
</dbReference>
<keyword evidence="6" id="KW-0289">Folate biosynthesis</keyword>
<dbReference type="GO" id="GO:0005737">
    <property type="term" value="C:cytoplasm"/>
    <property type="evidence" value="ECO:0007669"/>
    <property type="project" value="TreeGrafter"/>
</dbReference>
<dbReference type="InterPro" id="IPR005801">
    <property type="entry name" value="ADC_synthase"/>
</dbReference>
<evidence type="ECO:0000256" key="4">
    <source>
        <dbReference type="ARBA" id="ARBA00013139"/>
    </source>
</evidence>
<comment type="similarity">
    <text evidence="3">In the C-terminal section; belongs to the anthranilate synthase component I family.</text>
</comment>
<feature type="region of interest" description="Disordered" evidence="10">
    <location>
        <begin position="290"/>
        <end position="312"/>
    </location>
</feature>
<dbReference type="InterPro" id="IPR029062">
    <property type="entry name" value="Class_I_gatase-like"/>
</dbReference>
<dbReference type="GO" id="GO:0000162">
    <property type="term" value="P:L-tryptophan biosynthetic process"/>
    <property type="evidence" value="ECO:0007669"/>
    <property type="project" value="TreeGrafter"/>
</dbReference>
<evidence type="ECO:0000259" key="12">
    <source>
        <dbReference type="Pfam" id="PF00425"/>
    </source>
</evidence>
<protein>
    <recommendedName>
        <fullName evidence="4">aminodeoxychorismate synthase</fullName>
        <ecNumber evidence="4">2.6.1.85</ecNumber>
    </recommendedName>
    <alternativeName>
        <fullName evidence="8">Para-aminobenzoate synthase</fullName>
    </alternativeName>
    <alternativeName>
        <fullName evidence="9">p-aminobenzoic acid synthase</fullName>
    </alternativeName>
</protein>
<evidence type="ECO:0000259" key="11">
    <source>
        <dbReference type="Pfam" id="PF00117"/>
    </source>
</evidence>
<name>A0AAW1TBW0_9CHLO</name>
<accession>A0AAW1TBW0</accession>
<keyword evidence="15" id="KW-1185">Reference proteome</keyword>
<keyword evidence="5" id="KW-0808">Transferase</keyword>
<dbReference type="InterPro" id="IPR006805">
    <property type="entry name" value="Anth_synth_I_N"/>
</dbReference>
<dbReference type="SUPFAM" id="SSF52317">
    <property type="entry name" value="Class I glutamine amidotransferase-like"/>
    <property type="match status" value="1"/>
</dbReference>
<evidence type="ECO:0000256" key="2">
    <source>
        <dbReference type="ARBA" id="ARBA00005009"/>
    </source>
</evidence>
<evidence type="ECO:0000313" key="15">
    <source>
        <dbReference type="Proteomes" id="UP001485043"/>
    </source>
</evidence>
<gene>
    <name evidence="14" type="ORF">WJX84_006160</name>
</gene>
<reference evidence="14 15" key="1">
    <citation type="journal article" date="2024" name="Nat. Commun.">
        <title>Phylogenomics reveals the evolutionary origins of lichenization in chlorophyte algae.</title>
        <authorList>
            <person name="Puginier C."/>
            <person name="Libourel C."/>
            <person name="Otte J."/>
            <person name="Skaloud P."/>
            <person name="Haon M."/>
            <person name="Grisel S."/>
            <person name="Petersen M."/>
            <person name="Berrin J.G."/>
            <person name="Delaux P.M."/>
            <person name="Dal Grande F."/>
            <person name="Keller J."/>
        </authorList>
    </citation>
    <scope>NUCLEOTIDE SEQUENCE [LARGE SCALE GENOMIC DNA]</scope>
    <source>
        <strain evidence="14 15">SAG 2523</strain>
    </source>
</reference>
<evidence type="ECO:0000256" key="5">
    <source>
        <dbReference type="ARBA" id="ARBA00022679"/>
    </source>
</evidence>
<feature type="domain" description="Glutamine amidotransferase" evidence="11">
    <location>
        <begin position="180"/>
        <end position="226"/>
    </location>
</feature>
<evidence type="ECO:0000256" key="1">
    <source>
        <dbReference type="ARBA" id="ARBA00001000"/>
    </source>
</evidence>
<dbReference type="InterPro" id="IPR015890">
    <property type="entry name" value="Chorismate_C"/>
</dbReference>
<dbReference type="EMBL" id="JALJOV010000160">
    <property type="protein sequence ID" value="KAK9866460.1"/>
    <property type="molecule type" value="Genomic_DNA"/>
</dbReference>
<dbReference type="Proteomes" id="UP001485043">
    <property type="component" value="Unassembled WGS sequence"/>
</dbReference>
<dbReference type="PRINTS" id="PR00096">
    <property type="entry name" value="GATASE"/>
</dbReference>
<evidence type="ECO:0000313" key="14">
    <source>
        <dbReference type="EMBL" id="KAK9866460.1"/>
    </source>
</evidence>
<dbReference type="Gene3D" id="3.40.50.880">
    <property type="match status" value="1"/>
</dbReference>
<comment type="caution">
    <text evidence="14">The sequence shown here is derived from an EMBL/GenBank/DDBJ whole genome shotgun (WGS) entry which is preliminary data.</text>
</comment>
<proteinExistence type="inferred from homology"/>
<feature type="domain" description="Anthranilate synthase component I N-terminal" evidence="13">
    <location>
        <begin position="361"/>
        <end position="415"/>
    </location>
</feature>
<sequence>MTRALRTLLIDNYDSYTFNIYQLLATVNQVPPTVVKNDVWSWSHLQNEILSRKYDNIVISPGPGTPECSKDIGICKQLLASQLAIPVLGVCMGCQALGLAHGATVSRAEPVHGKVSAVEHNSHPLFQGIASGAEFEVVRYHSLQVDEASLPACLQPLAWTTGSHHALQATCGVQGQTSNSQADIGRIAAERPVLMALAHRALPRYGVQFHPESIGTPLGFQLLENFASLTRSQLSCYDGSTPLPGSSSQQDAHDTFWLDSASRDRGRFSYMGGRGGPLWRRFTYRLPPLPHPPATGHTSTAAPGPGTLEEVDSSGAATHHTTHFLTWLDRLLHTWHARVPGPPVTSSSGQSGEDGHQQVYPLPFDFWGGLVGYLGYELKAECGGRQAHASPTPDAMLFLADRLISIDHHTDDIYILAMVDDSLPVSCQLAQTWLDETRASILQLQHAAAQTQEAATAAAAEVAALHCQALQRDAWAASVSAPEAALYESASDSMQRASSSSTLSHASSADVPALRQPHQESTTSMRTYCSQMSDDSMAWGGPHDMETGSAASDIGSGGDRSRAAAMEPFRLRRPREQYMRDVAACLEALAAGESYEVCLTTALVRRQAPNPKLLYPILRALNPAPYAAWLSFSPHGPQICCSSPERFLKAGQDGWLEARPIKGTAKRQPDDPEADQAAAQALAASEKDRAENLMIVDLMRNDLGRVCQVGSVHVPGLMEVESYATVHQLVSTVRGLRRPDASIADCLRATFPGGSMTGAPKIRTMEIIDRLEGCARGVYSGSVGFIGFNNAFDLNIVIRTAVCHEGEVSIGAGGAIVVQSGVEEEYTEMRLKARALLAAIGSCDSHSQANTAQAGPAAVDENDAYCPSEAKRAAV</sequence>
<evidence type="ECO:0000256" key="9">
    <source>
        <dbReference type="ARBA" id="ARBA00031904"/>
    </source>
</evidence>
<comment type="catalytic activity">
    <reaction evidence="1">
        <text>chorismate + L-glutamine = 4-amino-4-deoxychorismate + L-glutamate</text>
        <dbReference type="Rhea" id="RHEA:11672"/>
        <dbReference type="ChEBI" id="CHEBI:29748"/>
        <dbReference type="ChEBI" id="CHEBI:29985"/>
        <dbReference type="ChEBI" id="CHEBI:58359"/>
        <dbReference type="ChEBI" id="CHEBI:58406"/>
        <dbReference type="EC" id="2.6.1.85"/>
    </reaction>
</comment>
<dbReference type="Pfam" id="PF00425">
    <property type="entry name" value="Chorismate_bind"/>
    <property type="match status" value="1"/>
</dbReference>
<feature type="domain" description="Chorismate-utilising enzyme C-terminal" evidence="12">
    <location>
        <begin position="575"/>
        <end position="832"/>
    </location>
</feature>
<keyword evidence="7" id="KW-0315">Glutamine amidotransferase</keyword>
<dbReference type="EC" id="2.6.1.85" evidence="4"/>
<evidence type="ECO:0000259" key="13">
    <source>
        <dbReference type="Pfam" id="PF04715"/>
    </source>
</evidence>
<dbReference type="InterPro" id="IPR006221">
    <property type="entry name" value="TrpG/PapA_dom"/>
</dbReference>
<evidence type="ECO:0000256" key="10">
    <source>
        <dbReference type="SAM" id="MobiDB-lite"/>
    </source>
</evidence>
<dbReference type="PANTHER" id="PTHR11236">
    <property type="entry name" value="AMINOBENZOATE/ANTHRANILATE SYNTHASE"/>
    <property type="match status" value="1"/>
</dbReference>
<dbReference type="GO" id="GO:0046656">
    <property type="term" value="P:folic acid biosynthetic process"/>
    <property type="evidence" value="ECO:0007669"/>
    <property type="project" value="UniProtKB-KW"/>
</dbReference>
<dbReference type="SUPFAM" id="SSF56322">
    <property type="entry name" value="ADC synthase"/>
    <property type="match status" value="1"/>
</dbReference>
<dbReference type="AlphaFoldDB" id="A0AAW1TBW0"/>
<dbReference type="GO" id="GO:0008153">
    <property type="term" value="P:4-aminobenzoate biosynthetic process"/>
    <property type="evidence" value="ECO:0007669"/>
    <property type="project" value="TreeGrafter"/>
</dbReference>
<organism evidence="14 15">
    <name type="scientific">Apatococcus fuscideae</name>
    <dbReference type="NCBI Taxonomy" id="2026836"/>
    <lineage>
        <taxon>Eukaryota</taxon>
        <taxon>Viridiplantae</taxon>
        <taxon>Chlorophyta</taxon>
        <taxon>core chlorophytes</taxon>
        <taxon>Trebouxiophyceae</taxon>
        <taxon>Chlorellales</taxon>
        <taxon>Chlorellaceae</taxon>
        <taxon>Apatococcus</taxon>
    </lineage>
</organism>
<dbReference type="Pfam" id="PF04715">
    <property type="entry name" value="Anth_synt_I_N"/>
    <property type="match status" value="1"/>
</dbReference>
<feature type="domain" description="Glutamine amidotransferase" evidence="11">
    <location>
        <begin position="8"/>
        <end position="166"/>
    </location>
</feature>
<feature type="region of interest" description="Disordered" evidence="10">
    <location>
        <begin position="497"/>
        <end position="565"/>
    </location>
</feature>
<dbReference type="GO" id="GO:0046820">
    <property type="term" value="F:4-amino-4-deoxychorismate synthase activity"/>
    <property type="evidence" value="ECO:0007669"/>
    <property type="project" value="UniProtKB-EC"/>
</dbReference>
<dbReference type="InterPro" id="IPR017926">
    <property type="entry name" value="GATASE"/>
</dbReference>
<feature type="compositionally biased region" description="Polar residues" evidence="10">
    <location>
        <begin position="519"/>
        <end position="534"/>
    </location>
</feature>
<evidence type="ECO:0000256" key="8">
    <source>
        <dbReference type="ARBA" id="ARBA00031329"/>
    </source>
</evidence>
<dbReference type="CDD" id="cd01743">
    <property type="entry name" value="GATase1_Anthranilate_Synthase"/>
    <property type="match status" value="1"/>
</dbReference>
<comment type="pathway">
    <text evidence="2">Cofactor biosynthesis; tetrahydrofolate biosynthesis; 4-aminobenzoate from chorismate: step 1/2.</text>
</comment>
<dbReference type="PRINTS" id="PR00097">
    <property type="entry name" value="ANTSNTHASEII"/>
</dbReference>
<dbReference type="Gene3D" id="3.60.120.10">
    <property type="entry name" value="Anthranilate synthase"/>
    <property type="match status" value="2"/>
</dbReference>
<evidence type="ECO:0000256" key="6">
    <source>
        <dbReference type="ARBA" id="ARBA00022909"/>
    </source>
</evidence>
<dbReference type="InterPro" id="IPR019999">
    <property type="entry name" value="Anth_synth_I-like"/>
</dbReference>
<dbReference type="PROSITE" id="PS51273">
    <property type="entry name" value="GATASE_TYPE_1"/>
    <property type="match status" value="1"/>
</dbReference>
<dbReference type="Pfam" id="PF00117">
    <property type="entry name" value="GATase"/>
    <property type="match status" value="2"/>
</dbReference>